<dbReference type="Gene3D" id="1.20.1230.10">
    <property type="entry name" value="Phospholipase C beta, distal C-terminal domain"/>
    <property type="match status" value="1"/>
</dbReference>
<dbReference type="InterPro" id="IPR014815">
    <property type="entry name" value="PLC-beta_C"/>
</dbReference>
<dbReference type="AlphaFoldDB" id="A0A8T2NUQ1"/>
<dbReference type="Proteomes" id="UP000824540">
    <property type="component" value="Unassembled WGS sequence"/>
</dbReference>
<sequence length="167" mass="20019">MEAQTVEELKQQKAFVREQRKQYKEMKDLVKKHHKKTMDMIKEHTAKYNEFQNDYQRRRSLLHKSVKRDGKKRASSSSPEHQLSSVEQELATLEKDSLQKMAELKEQQQQQLLDLRQEQYYSEKYQKHQHMKQLVEKLTAVAEECQTNQLKKLKEICESLEVVQAEV</sequence>
<dbReference type="GO" id="GO:0004435">
    <property type="term" value="F:phosphatidylinositol-4,5-bisphosphate phospholipase C activity"/>
    <property type="evidence" value="ECO:0007669"/>
    <property type="project" value="InterPro"/>
</dbReference>
<dbReference type="Pfam" id="PF08703">
    <property type="entry name" value="PLC-beta_C"/>
    <property type="match status" value="1"/>
</dbReference>
<dbReference type="InterPro" id="IPR042531">
    <property type="entry name" value="PLC-beta_C_sf"/>
</dbReference>
<protein>
    <recommendedName>
        <fullName evidence="3">Phospholipase C-beta C-terminal domain-containing protein</fullName>
    </recommendedName>
</protein>
<feature type="region of interest" description="Disordered" evidence="2">
    <location>
        <begin position="63"/>
        <end position="88"/>
    </location>
</feature>
<feature type="coiled-coil region" evidence="1">
    <location>
        <begin position="6"/>
        <end position="36"/>
    </location>
</feature>
<organism evidence="4 5">
    <name type="scientific">Albula glossodonta</name>
    <name type="common">roundjaw bonefish</name>
    <dbReference type="NCBI Taxonomy" id="121402"/>
    <lineage>
        <taxon>Eukaryota</taxon>
        <taxon>Metazoa</taxon>
        <taxon>Chordata</taxon>
        <taxon>Craniata</taxon>
        <taxon>Vertebrata</taxon>
        <taxon>Euteleostomi</taxon>
        <taxon>Actinopterygii</taxon>
        <taxon>Neopterygii</taxon>
        <taxon>Teleostei</taxon>
        <taxon>Albuliformes</taxon>
        <taxon>Albulidae</taxon>
        <taxon>Albula</taxon>
    </lineage>
</organism>
<evidence type="ECO:0000259" key="3">
    <source>
        <dbReference type="Pfam" id="PF08703"/>
    </source>
</evidence>
<dbReference type="SUPFAM" id="SSF69989">
    <property type="entry name" value="C-terminal domain of PLC-beta"/>
    <property type="match status" value="1"/>
</dbReference>
<accession>A0A8T2NUQ1</accession>
<comment type="caution">
    <text evidence="4">The sequence shown here is derived from an EMBL/GenBank/DDBJ whole genome shotgun (WGS) entry which is preliminary data.</text>
</comment>
<dbReference type="GO" id="GO:0005509">
    <property type="term" value="F:calcium ion binding"/>
    <property type="evidence" value="ECO:0007669"/>
    <property type="project" value="InterPro"/>
</dbReference>
<dbReference type="GO" id="GO:0016042">
    <property type="term" value="P:lipid catabolic process"/>
    <property type="evidence" value="ECO:0007669"/>
    <property type="project" value="InterPro"/>
</dbReference>
<reference evidence="4" key="1">
    <citation type="thesis" date="2021" institute="BYU ScholarsArchive" country="Provo, UT, USA">
        <title>Applications of and Algorithms for Genome Assembly and Genomic Analyses with an Emphasis on Marine Teleosts.</title>
        <authorList>
            <person name="Pickett B.D."/>
        </authorList>
    </citation>
    <scope>NUCLEOTIDE SEQUENCE</scope>
    <source>
        <strain evidence="4">HI-2016</strain>
    </source>
</reference>
<evidence type="ECO:0000256" key="2">
    <source>
        <dbReference type="SAM" id="MobiDB-lite"/>
    </source>
</evidence>
<evidence type="ECO:0000313" key="5">
    <source>
        <dbReference type="Proteomes" id="UP000824540"/>
    </source>
</evidence>
<feature type="compositionally biased region" description="Basic residues" evidence="2">
    <location>
        <begin position="63"/>
        <end position="74"/>
    </location>
</feature>
<evidence type="ECO:0000256" key="1">
    <source>
        <dbReference type="SAM" id="Coils"/>
    </source>
</evidence>
<feature type="domain" description="Phospholipase C-beta C-terminal" evidence="3">
    <location>
        <begin position="3"/>
        <end position="159"/>
    </location>
</feature>
<gene>
    <name evidence="4" type="ORF">JZ751_010359</name>
</gene>
<feature type="compositionally biased region" description="Polar residues" evidence="2">
    <location>
        <begin position="75"/>
        <end position="87"/>
    </location>
</feature>
<evidence type="ECO:0000313" key="4">
    <source>
        <dbReference type="EMBL" id="KAG9344673.1"/>
    </source>
</evidence>
<keyword evidence="5" id="KW-1185">Reference proteome</keyword>
<proteinExistence type="predicted"/>
<name>A0A8T2NUQ1_9TELE</name>
<dbReference type="OrthoDB" id="269822at2759"/>
<keyword evidence="1" id="KW-0175">Coiled coil</keyword>
<dbReference type="EMBL" id="JAFBMS010000019">
    <property type="protein sequence ID" value="KAG9344673.1"/>
    <property type="molecule type" value="Genomic_DNA"/>
</dbReference>